<dbReference type="Proteomes" id="UP000596092">
    <property type="component" value="Chromosome"/>
</dbReference>
<sequence>MHDKTTAPSALTSAQKKFLRSRAHHLAPVVYVGKEGFSPTMCQALKAALKTHELIKVKIGQNCPVERKVATQELVDITGADLVQSIGRVVTLYLANPDLPPEKQLKLMTAATDH</sequence>
<dbReference type="NCBIfam" id="TIGR00253">
    <property type="entry name" value="RNA_bind_YhbY"/>
    <property type="match status" value="1"/>
</dbReference>
<dbReference type="InterPro" id="IPR001890">
    <property type="entry name" value="RNA-binding_CRM"/>
</dbReference>
<dbReference type="SUPFAM" id="SSF75471">
    <property type="entry name" value="YhbY-like"/>
    <property type="match status" value="1"/>
</dbReference>
<dbReference type="Pfam" id="PF01985">
    <property type="entry name" value="CRS1_YhbY"/>
    <property type="match status" value="1"/>
</dbReference>
<accession>A0A7T5VDC9</accession>
<dbReference type="PANTHER" id="PTHR40065:SF3">
    <property type="entry name" value="RNA-BINDING PROTEIN YHBY"/>
    <property type="match status" value="1"/>
</dbReference>
<feature type="domain" description="CRM" evidence="3">
    <location>
        <begin position="9"/>
        <end position="105"/>
    </location>
</feature>
<organism evidence="4 5">
    <name type="scientific">Desulfobulbus oligotrophicus</name>
    <dbReference type="NCBI Taxonomy" id="1909699"/>
    <lineage>
        <taxon>Bacteria</taxon>
        <taxon>Pseudomonadati</taxon>
        <taxon>Thermodesulfobacteriota</taxon>
        <taxon>Desulfobulbia</taxon>
        <taxon>Desulfobulbales</taxon>
        <taxon>Desulfobulbaceae</taxon>
        <taxon>Desulfobulbus</taxon>
    </lineage>
</organism>
<dbReference type="KEGG" id="dog:HP555_07970"/>
<dbReference type="InterPro" id="IPR035920">
    <property type="entry name" value="YhbY-like_sf"/>
</dbReference>
<protein>
    <submittedName>
        <fullName evidence="4">Ribosome assembly RNA-binding protein YhbY</fullName>
    </submittedName>
</protein>
<dbReference type="PROSITE" id="PS51295">
    <property type="entry name" value="CRM"/>
    <property type="match status" value="1"/>
</dbReference>
<evidence type="ECO:0000313" key="4">
    <source>
        <dbReference type="EMBL" id="QQG65803.1"/>
    </source>
</evidence>
<dbReference type="InterPro" id="IPR017924">
    <property type="entry name" value="RNA-binding_YhbY"/>
</dbReference>
<dbReference type="SMART" id="SM01103">
    <property type="entry name" value="CRS1_YhbY"/>
    <property type="match status" value="1"/>
</dbReference>
<keyword evidence="1 2" id="KW-0694">RNA-binding</keyword>
<evidence type="ECO:0000256" key="2">
    <source>
        <dbReference type="PROSITE-ProRule" id="PRU00626"/>
    </source>
</evidence>
<dbReference type="GO" id="GO:0003723">
    <property type="term" value="F:RNA binding"/>
    <property type="evidence" value="ECO:0007669"/>
    <property type="project" value="UniProtKB-UniRule"/>
</dbReference>
<dbReference type="EMBL" id="CP054140">
    <property type="protein sequence ID" value="QQG65803.1"/>
    <property type="molecule type" value="Genomic_DNA"/>
</dbReference>
<keyword evidence="5" id="KW-1185">Reference proteome</keyword>
<gene>
    <name evidence="4" type="primary">yhbY</name>
    <name evidence="4" type="ORF">HP555_07970</name>
</gene>
<evidence type="ECO:0000256" key="1">
    <source>
        <dbReference type="ARBA" id="ARBA00022884"/>
    </source>
</evidence>
<dbReference type="RefSeq" id="WP_199261300.1">
    <property type="nucleotide sequence ID" value="NZ_CP054140.1"/>
</dbReference>
<name>A0A7T5VDC9_9BACT</name>
<proteinExistence type="predicted"/>
<evidence type="ECO:0000259" key="3">
    <source>
        <dbReference type="PROSITE" id="PS51295"/>
    </source>
</evidence>
<evidence type="ECO:0000313" key="5">
    <source>
        <dbReference type="Proteomes" id="UP000596092"/>
    </source>
</evidence>
<reference evidence="4 5" key="1">
    <citation type="submission" date="2020-05" db="EMBL/GenBank/DDBJ databases">
        <title>Complete genome of Desulfobulbus oligotrophicus.</title>
        <authorList>
            <person name="Podar M."/>
        </authorList>
    </citation>
    <scope>NUCLEOTIDE SEQUENCE [LARGE SCALE GENOMIC DNA]</scope>
    <source>
        <strain evidence="4 5">Prop6</strain>
    </source>
</reference>
<dbReference type="Gene3D" id="3.30.110.60">
    <property type="entry name" value="YhbY-like"/>
    <property type="match status" value="1"/>
</dbReference>
<dbReference type="InterPro" id="IPR051925">
    <property type="entry name" value="RNA-binding_domain"/>
</dbReference>
<dbReference type="PANTHER" id="PTHR40065">
    <property type="entry name" value="RNA-BINDING PROTEIN YHBY"/>
    <property type="match status" value="1"/>
</dbReference>
<dbReference type="AlphaFoldDB" id="A0A7T5VDC9"/>